<keyword evidence="6" id="KW-0804">Transcription</keyword>
<sequence>MSLRISQSLRRAALRPNPSLLRTPIIRRFQSTQQTKDQPILYSAHAKVVGARKGHVEAESLNVDLTMSKALGGPGDAGKTNPEEMFAAGYGACFQSAMNAVAAKDGITMPTAPEDSIVETTVHLVGDMKKLDMGLRVDMKISVRGLEKEQIEGIVEKTKKNSQPPPPKGDSQLMSHSQTESSSARPPRRRPRGLVACRRCKTRKQRCDNEFPACSNCLSAGEKCSYGAKQAYPAEYVKSLEREISRLQDEIASPRQNFVSQQQTLSMVDTQSGMSETEPANLTETAASDLEASAGIVAPSPDSFLGTSSGYPLTKLLRSALPSVDAHHSDRAGTSHQVNIATRSLIGVRVNMGQQHEGSQVSDSSDLPSKEIGDKLIEAYYARVHPKHPFLPRKRVQLLHDVRLELVPAHKAARSEGREGKCDYATLQLVYAIGARYLQLSNDGDHYSSPKVRLNPPKESTCLTRESQRHYACAMADADSIFATGSLESLEAMLLLTIYQLRSPTGPGVWWMIETTMRYCIDNGLHRQATNLPPTLDERRKRIFWTAYMLERSVARTMGRPHSIYDRDIDVPLPANIDDELDTDEGILAAIAESNQHPSQITALTPAIHIFRLQQIDSKISHTVCRVDKDVSEIKPHKVTRLRQALEEWKAAIPQTDPENKSHPYLTTDYHMIQYHKAIILLNLPFLPTLTPQSPTFHEIVHSAGQVCSLSKRLHDQQTYISFSLLSLHANFVAGLVMVYCFCLDSSIFSPKFSSSVRACSTMLYIISERWPRAVQARNAFDRLVAATIESDHESNNGTLRSEDNLNVSQDGFVVDESGNLEVWNNFESILGDHQIDLGTWMHDSIFDTMGMFQPMDPAE</sequence>
<comment type="caution">
    <text evidence="10">The sequence shown here is derived from an EMBL/GenBank/DDBJ whole genome shotgun (WGS) entry which is preliminary data.</text>
</comment>
<dbReference type="GO" id="GO:0045944">
    <property type="term" value="P:positive regulation of transcription by RNA polymerase II"/>
    <property type="evidence" value="ECO:0007669"/>
    <property type="project" value="TreeGrafter"/>
</dbReference>
<reference evidence="10 11" key="1">
    <citation type="submission" date="2020-05" db="EMBL/GenBank/DDBJ databases">
        <title>Identification and distribution of gene clusters putatively required for synthesis of sphingolipid metabolism inhibitors in phylogenetically diverse species of the filamentous fungus Fusarium.</title>
        <authorList>
            <person name="Kim H.-S."/>
            <person name="Busman M."/>
            <person name="Brown D.W."/>
            <person name="Divon H."/>
            <person name="Uhlig S."/>
            <person name="Proctor R.H."/>
        </authorList>
    </citation>
    <scope>NUCLEOTIDE SEQUENCE [LARGE SCALE GENOMIC DNA]</scope>
    <source>
        <strain evidence="10 11">NRRL 25196</strain>
    </source>
</reference>
<dbReference type="GO" id="GO:0008270">
    <property type="term" value="F:zinc ion binding"/>
    <property type="evidence" value="ECO:0007669"/>
    <property type="project" value="InterPro"/>
</dbReference>
<evidence type="ECO:0000256" key="3">
    <source>
        <dbReference type="ARBA" id="ARBA00022833"/>
    </source>
</evidence>
<gene>
    <name evidence="10" type="ORF">FNAPI_12866</name>
</gene>
<evidence type="ECO:0000256" key="6">
    <source>
        <dbReference type="ARBA" id="ARBA00023163"/>
    </source>
</evidence>
<dbReference type="Pfam" id="PF02566">
    <property type="entry name" value="OsmC"/>
    <property type="match status" value="1"/>
</dbReference>
<keyword evidence="4" id="KW-0805">Transcription regulation</keyword>
<dbReference type="SMART" id="SM00066">
    <property type="entry name" value="GAL4"/>
    <property type="match status" value="1"/>
</dbReference>
<evidence type="ECO:0000313" key="11">
    <source>
        <dbReference type="Proteomes" id="UP000574317"/>
    </source>
</evidence>
<dbReference type="Gene3D" id="4.10.240.10">
    <property type="entry name" value="Zn(2)-C6 fungal-type DNA-binding domain"/>
    <property type="match status" value="1"/>
</dbReference>
<dbReference type="InterPro" id="IPR001138">
    <property type="entry name" value="Zn2Cys6_DnaBD"/>
</dbReference>
<proteinExistence type="predicted"/>
<evidence type="ECO:0000256" key="5">
    <source>
        <dbReference type="ARBA" id="ARBA00023125"/>
    </source>
</evidence>
<dbReference type="PANTHER" id="PTHR47782">
    <property type="entry name" value="ZN(II)2CYS6 TRANSCRIPTION FACTOR (EUROFUNG)-RELATED"/>
    <property type="match status" value="1"/>
</dbReference>
<dbReference type="InterPro" id="IPR003718">
    <property type="entry name" value="OsmC/Ohr_fam"/>
</dbReference>
<dbReference type="AlphaFoldDB" id="A0A8H5I965"/>
<evidence type="ECO:0000256" key="1">
    <source>
        <dbReference type="ARBA" id="ARBA00004123"/>
    </source>
</evidence>
<protein>
    <submittedName>
        <fullName evidence="10">Transcription activator acu-15</fullName>
    </submittedName>
</protein>
<dbReference type="GO" id="GO:0006351">
    <property type="term" value="P:DNA-templated transcription"/>
    <property type="evidence" value="ECO:0007669"/>
    <property type="project" value="InterPro"/>
</dbReference>
<dbReference type="Pfam" id="PF00172">
    <property type="entry name" value="Zn_clus"/>
    <property type="match status" value="1"/>
</dbReference>
<dbReference type="InterPro" id="IPR036102">
    <property type="entry name" value="OsmC/Ohrsf"/>
</dbReference>
<evidence type="ECO:0000256" key="4">
    <source>
        <dbReference type="ARBA" id="ARBA00023015"/>
    </source>
</evidence>
<dbReference type="PROSITE" id="PS00463">
    <property type="entry name" value="ZN2_CY6_FUNGAL_1"/>
    <property type="match status" value="1"/>
</dbReference>
<dbReference type="InterPro" id="IPR015946">
    <property type="entry name" value="KH_dom-like_a/b"/>
</dbReference>
<dbReference type="Gene3D" id="3.30.300.20">
    <property type="match status" value="1"/>
</dbReference>
<evidence type="ECO:0000256" key="2">
    <source>
        <dbReference type="ARBA" id="ARBA00022723"/>
    </source>
</evidence>
<dbReference type="CDD" id="cd12148">
    <property type="entry name" value="fungal_TF_MHR"/>
    <property type="match status" value="1"/>
</dbReference>
<keyword evidence="3" id="KW-0862">Zinc</keyword>
<dbReference type="GO" id="GO:0043565">
    <property type="term" value="F:sequence-specific DNA binding"/>
    <property type="evidence" value="ECO:0007669"/>
    <property type="project" value="TreeGrafter"/>
</dbReference>
<dbReference type="GO" id="GO:0000981">
    <property type="term" value="F:DNA-binding transcription factor activity, RNA polymerase II-specific"/>
    <property type="evidence" value="ECO:0007669"/>
    <property type="project" value="InterPro"/>
</dbReference>
<dbReference type="InterPro" id="IPR052202">
    <property type="entry name" value="Yeast_MetPath_Reg"/>
</dbReference>
<feature type="region of interest" description="Disordered" evidence="8">
    <location>
        <begin position="154"/>
        <end position="192"/>
    </location>
</feature>
<keyword evidence="11" id="KW-1185">Reference proteome</keyword>
<dbReference type="PANTHER" id="PTHR47782:SF12">
    <property type="entry name" value="ZN(II)2CYS6 TRANSCRIPTION FACTOR (EUROFUNG)"/>
    <property type="match status" value="1"/>
</dbReference>
<keyword evidence="5" id="KW-0238">DNA-binding</keyword>
<keyword evidence="2" id="KW-0479">Metal-binding</keyword>
<name>A0A8H5I965_9HYPO</name>
<dbReference type="CDD" id="cd00067">
    <property type="entry name" value="GAL4"/>
    <property type="match status" value="1"/>
</dbReference>
<dbReference type="PROSITE" id="PS50048">
    <property type="entry name" value="ZN2_CY6_FUNGAL_2"/>
    <property type="match status" value="1"/>
</dbReference>
<organism evidence="10 11">
    <name type="scientific">Fusarium napiforme</name>
    <dbReference type="NCBI Taxonomy" id="42672"/>
    <lineage>
        <taxon>Eukaryota</taxon>
        <taxon>Fungi</taxon>
        <taxon>Dikarya</taxon>
        <taxon>Ascomycota</taxon>
        <taxon>Pezizomycotina</taxon>
        <taxon>Sordariomycetes</taxon>
        <taxon>Hypocreomycetidae</taxon>
        <taxon>Hypocreales</taxon>
        <taxon>Nectriaceae</taxon>
        <taxon>Fusarium</taxon>
        <taxon>Fusarium fujikuroi species complex</taxon>
    </lineage>
</organism>
<dbReference type="Gene3D" id="2.20.25.10">
    <property type="match status" value="1"/>
</dbReference>
<feature type="domain" description="Zn(2)-C6 fungal-type" evidence="9">
    <location>
        <begin position="196"/>
        <end position="226"/>
    </location>
</feature>
<evidence type="ECO:0000313" key="10">
    <source>
        <dbReference type="EMBL" id="KAF5532757.1"/>
    </source>
</evidence>
<dbReference type="EMBL" id="JAAOAO010000709">
    <property type="protein sequence ID" value="KAF5532757.1"/>
    <property type="molecule type" value="Genomic_DNA"/>
</dbReference>
<dbReference type="SUPFAM" id="SSF82784">
    <property type="entry name" value="OsmC-like"/>
    <property type="match status" value="1"/>
</dbReference>
<comment type="subcellular location">
    <subcellularLocation>
        <location evidence="1">Nucleus</location>
    </subcellularLocation>
</comment>
<dbReference type="GO" id="GO:0005634">
    <property type="term" value="C:nucleus"/>
    <property type="evidence" value="ECO:0007669"/>
    <property type="project" value="UniProtKB-SubCell"/>
</dbReference>
<evidence type="ECO:0000256" key="8">
    <source>
        <dbReference type="SAM" id="MobiDB-lite"/>
    </source>
</evidence>
<evidence type="ECO:0000259" key="9">
    <source>
        <dbReference type="PROSITE" id="PS50048"/>
    </source>
</evidence>
<dbReference type="InterPro" id="IPR007219">
    <property type="entry name" value="XnlR_reg_dom"/>
</dbReference>
<feature type="compositionally biased region" description="Polar residues" evidence="8">
    <location>
        <begin position="172"/>
        <end position="184"/>
    </location>
</feature>
<dbReference type="SUPFAM" id="SSF57701">
    <property type="entry name" value="Zn2/Cys6 DNA-binding domain"/>
    <property type="match status" value="1"/>
</dbReference>
<evidence type="ECO:0000256" key="7">
    <source>
        <dbReference type="ARBA" id="ARBA00023242"/>
    </source>
</evidence>
<dbReference type="Proteomes" id="UP000574317">
    <property type="component" value="Unassembled WGS sequence"/>
</dbReference>
<accession>A0A8H5I965</accession>
<keyword evidence="7" id="KW-0539">Nucleus</keyword>
<dbReference type="InterPro" id="IPR036864">
    <property type="entry name" value="Zn2-C6_fun-type_DNA-bd_sf"/>
</dbReference>
<dbReference type="Pfam" id="PF04082">
    <property type="entry name" value="Fungal_trans"/>
    <property type="match status" value="1"/>
</dbReference>
<dbReference type="SMART" id="SM00906">
    <property type="entry name" value="Fungal_trans"/>
    <property type="match status" value="1"/>
</dbReference>